<dbReference type="AlphaFoldDB" id="A0ABD5DCV8"/>
<evidence type="ECO:0000313" key="2">
    <source>
        <dbReference type="EMBL" id="MDR8263014.1"/>
    </source>
</evidence>
<dbReference type="EMBL" id="VMBB01000289">
    <property type="protein sequence ID" value="MDR8263014.1"/>
    <property type="molecule type" value="Genomic_DNA"/>
</dbReference>
<dbReference type="SMART" id="SM00530">
    <property type="entry name" value="HTH_XRE"/>
    <property type="match status" value="1"/>
</dbReference>
<dbReference type="CDD" id="cd00093">
    <property type="entry name" value="HTH_XRE"/>
    <property type="match status" value="1"/>
</dbReference>
<proteinExistence type="predicted"/>
<name>A0ABD5DCV8_ACIBA</name>
<reference evidence="2" key="1">
    <citation type="submission" date="2019-07" db="EMBL/GenBank/DDBJ databases">
        <title>Biological characteristics of mucoid Acinetobacter baumannii from a general hospital in China.</title>
        <authorList>
            <person name="Hua X."/>
            <person name="Yu Y."/>
        </authorList>
    </citation>
    <scope>NUCLEOTIDE SEQUENCE [LARGE SCALE GENOMIC DNA]</scope>
    <source>
        <strain evidence="2">N41</strain>
    </source>
</reference>
<dbReference type="InterPro" id="IPR010982">
    <property type="entry name" value="Lambda_DNA-bd_dom_sf"/>
</dbReference>
<dbReference type="Pfam" id="PF01381">
    <property type="entry name" value="HTH_3"/>
    <property type="match status" value="1"/>
</dbReference>
<comment type="caution">
    <text evidence="2">The sequence shown here is derived from an EMBL/GenBank/DDBJ whole genome shotgun (WGS) entry which is preliminary data.</text>
</comment>
<feature type="non-terminal residue" evidence="2">
    <location>
        <position position="105"/>
    </location>
</feature>
<protein>
    <submittedName>
        <fullName evidence="2">Helix-turn-helix transcriptional regulator</fullName>
    </submittedName>
</protein>
<feature type="domain" description="HTH cro/C1-type" evidence="1">
    <location>
        <begin position="33"/>
        <end position="70"/>
    </location>
</feature>
<accession>A0ABD5DCV8</accession>
<dbReference type="SUPFAM" id="SSF47413">
    <property type="entry name" value="lambda repressor-like DNA-binding domains"/>
    <property type="match status" value="1"/>
</dbReference>
<sequence length="105" mass="11739">MEDAKYKDFADRLNALMKAKDSPIKTINELKNAIGVSYEMARRYTLGSAKPRIEKLQTLADIFGVEISYLDHGTKLDNNIDLSDKVGFEGRRVPVISWVAAGSFT</sequence>
<gene>
    <name evidence="2" type="ORF">FPK87_21565</name>
</gene>
<dbReference type="InterPro" id="IPR001387">
    <property type="entry name" value="Cro/C1-type_HTH"/>
</dbReference>
<evidence type="ECO:0000259" key="1">
    <source>
        <dbReference type="PROSITE" id="PS50943"/>
    </source>
</evidence>
<organism evidence="2">
    <name type="scientific">Acinetobacter baumannii</name>
    <dbReference type="NCBI Taxonomy" id="470"/>
    <lineage>
        <taxon>Bacteria</taxon>
        <taxon>Pseudomonadati</taxon>
        <taxon>Pseudomonadota</taxon>
        <taxon>Gammaproteobacteria</taxon>
        <taxon>Moraxellales</taxon>
        <taxon>Moraxellaceae</taxon>
        <taxon>Acinetobacter</taxon>
        <taxon>Acinetobacter calcoaceticus/baumannii complex</taxon>
    </lineage>
</organism>
<dbReference type="PROSITE" id="PS50943">
    <property type="entry name" value="HTH_CROC1"/>
    <property type="match status" value="1"/>
</dbReference>
<dbReference type="Gene3D" id="1.10.260.40">
    <property type="entry name" value="lambda repressor-like DNA-binding domains"/>
    <property type="match status" value="1"/>
</dbReference>